<dbReference type="SUPFAM" id="SSF46689">
    <property type="entry name" value="Homeodomain-like"/>
    <property type="match status" value="1"/>
</dbReference>
<sequence>MKYKRVSLTYYCLSSLVCAKILGITAKMLRDWLSKEDLIINSLSGCRCIGSRGLVQWPEMEAKLFIEFGQKRAKGQPIGRRWFFAIGKQIFLDCYPDQISFGMDGKVEYACMFSTGWFRRFRKQWGISWHARTNTSQKAPENSCQKIELFLRFNRRNAQL</sequence>
<evidence type="ECO:0008006" key="3">
    <source>
        <dbReference type="Google" id="ProtNLM"/>
    </source>
</evidence>
<dbReference type="InterPro" id="IPR009057">
    <property type="entry name" value="Homeodomain-like_sf"/>
</dbReference>
<organism evidence="1 2">
    <name type="scientific">Choiromyces venosus 120613-1</name>
    <dbReference type="NCBI Taxonomy" id="1336337"/>
    <lineage>
        <taxon>Eukaryota</taxon>
        <taxon>Fungi</taxon>
        <taxon>Dikarya</taxon>
        <taxon>Ascomycota</taxon>
        <taxon>Pezizomycotina</taxon>
        <taxon>Pezizomycetes</taxon>
        <taxon>Pezizales</taxon>
        <taxon>Tuberaceae</taxon>
        <taxon>Choiromyces</taxon>
    </lineage>
</organism>
<dbReference type="AlphaFoldDB" id="A0A3N4K2K4"/>
<dbReference type="OrthoDB" id="5428693at2759"/>
<keyword evidence="2" id="KW-1185">Reference proteome</keyword>
<name>A0A3N4K2K4_9PEZI</name>
<dbReference type="Proteomes" id="UP000276215">
    <property type="component" value="Unassembled WGS sequence"/>
</dbReference>
<evidence type="ECO:0000313" key="2">
    <source>
        <dbReference type="Proteomes" id="UP000276215"/>
    </source>
</evidence>
<protein>
    <recommendedName>
        <fullName evidence="3">HTH CENPB-type domain-containing protein</fullName>
    </recommendedName>
</protein>
<dbReference type="Gene3D" id="1.10.10.60">
    <property type="entry name" value="Homeodomain-like"/>
    <property type="match status" value="1"/>
</dbReference>
<dbReference type="EMBL" id="ML120362">
    <property type="protein sequence ID" value="RPB03599.1"/>
    <property type="molecule type" value="Genomic_DNA"/>
</dbReference>
<gene>
    <name evidence="1" type="ORF">L873DRAFT_1760867</name>
</gene>
<proteinExistence type="predicted"/>
<evidence type="ECO:0000313" key="1">
    <source>
        <dbReference type="EMBL" id="RPB03599.1"/>
    </source>
</evidence>
<accession>A0A3N4K2K4</accession>
<reference evidence="1 2" key="1">
    <citation type="journal article" date="2018" name="Nat. Ecol. Evol.">
        <title>Pezizomycetes genomes reveal the molecular basis of ectomycorrhizal truffle lifestyle.</title>
        <authorList>
            <person name="Murat C."/>
            <person name="Payen T."/>
            <person name="Noel B."/>
            <person name="Kuo A."/>
            <person name="Morin E."/>
            <person name="Chen J."/>
            <person name="Kohler A."/>
            <person name="Krizsan K."/>
            <person name="Balestrini R."/>
            <person name="Da Silva C."/>
            <person name="Montanini B."/>
            <person name="Hainaut M."/>
            <person name="Levati E."/>
            <person name="Barry K.W."/>
            <person name="Belfiori B."/>
            <person name="Cichocki N."/>
            <person name="Clum A."/>
            <person name="Dockter R.B."/>
            <person name="Fauchery L."/>
            <person name="Guy J."/>
            <person name="Iotti M."/>
            <person name="Le Tacon F."/>
            <person name="Lindquist E.A."/>
            <person name="Lipzen A."/>
            <person name="Malagnac F."/>
            <person name="Mello A."/>
            <person name="Molinier V."/>
            <person name="Miyauchi S."/>
            <person name="Poulain J."/>
            <person name="Riccioni C."/>
            <person name="Rubini A."/>
            <person name="Sitrit Y."/>
            <person name="Splivallo R."/>
            <person name="Traeger S."/>
            <person name="Wang M."/>
            <person name="Zifcakova L."/>
            <person name="Wipf D."/>
            <person name="Zambonelli A."/>
            <person name="Paolocci F."/>
            <person name="Nowrousian M."/>
            <person name="Ottonello S."/>
            <person name="Baldrian P."/>
            <person name="Spatafora J.W."/>
            <person name="Henrissat B."/>
            <person name="Nagy L.G."/>
            <person name="Aury J.M."/>
            <person name="Wincker P."/>
            <person name="Grigoriev I.V."/>
            <person name="Bonfante P."/>
            <person name="Martin F.M."/>
        </authorList>
    </citation>
    <scope>NUCLEOTIDE SEQUENCE [LARGE SCALE GENOMIC DNA]</scope>
    <source>
        <strain evidence="1 2">120613-1</strain>
    </source>
</reference>